<sequence>MAGCGVYVCFGMSQPLFMKLLASGRDGIVDLRLTAKTLDTAAEGREMLRGIESEARAGVEGLKMWRRRGHQTAMINTPSRHRSLKPRTGPIRQVGLSRINNSPASPTTRHMREIWRDAYVGVLLDNPSRSF</sequence>
<keyword evidence="2" id="KW-1185">Reference proteome</keyword>
<evidence type="ECO:0000313" key="2">
    <source>
        <dbReference type="Proteomes" id="UP000799421"/>
    </source>
</evidence>
<gene>
    <name evidence="1" type="ORF">K470DRAFT_263933</name>
</gene>
<evidence type="ECO:0000313" key="1">
    <source>
        <dbReference type="EMBL" id="KAF2861099.1"/>
    </source>
</evidence>
<organism evidence="1 2">
    <name type="scientific">Piedraia hortae CBS 480.64</name>
    <dbReference type="NCBI Taxonomy" id="1314780"/>
    <lineage>
        <taxon>Eukaryota</taxon>
        <taxon>Fungi</taxon>
        <taxon>Dikarya</taxon>
        <taxon>Ascomycota</taxon>
        <taxon>Pezizomycotina</taxon>
        <taxon>Dothideomycetes</taxon>
        <taxon>Dothideomycetidae</taxon>
        <taxon>Capnodiales</taxon>
        <taxon>Piedraiaceae</taxon>
        <taxon>Piedraia</taxon>
    </lineage>
</organism>
<reference evidence="1" key="1">
    <citation type="journal article" date="2020" name="Stud. Mycol.">
        <title>101 Dothideomycetes genomes: a test case for predicting lifestyles and emergence of pathogens.</title>
        <authorList>
            <person name="Haridas S."/>
            <person name="Albert R."/>
            <person name="Binder M."/>
            <person name="Bloem J."/>
            <person name="Labutti K."/>
            <person name="Salamov A."/>
            <person name="Andreopoulos B."/>
            <person name="Baker S."/>
            <person name="Barry K."/>
            <person name="Bills G."/>
            <person name="Bluhm B."/>
            <person name="Cannon C."/>
            <person name="Castanera R."/>
            <person name="Culley D."/>
            <person name="Daum C."/>
            <person name="Ezra D."/>
            <person name="Gonzalez J."/>
            <person name="Henrissat B."/>
            <person name="Kuo A."/>
            <person name="Liang C."/>
            <person name="Lipzen A."/>
            <person name="Lutzoni F."/>
            <person name="Magnuson J."/>
            <person name="Mondo S."/>
            <person name="Nolan M."/>
            <person name="Ohm R."/>
            <person name="Pangilinan J."/>
            <person name="Park H.-J."/>
            <person name="Ramirez L."/>
            <person name="Alfaro M."/>
            <person name="Sun H."/>
            <person name="Tritt A."/>
            <person name="Yoshinaga Y."/>
            <person name="Zwiers L.-H."/>
            <person name="Turgeon B."/>
            <person name="Goodwin S."/>
            <person name="Spatafora J."/>
            <person name="Crous P."/>
            <person name="Grigoriev I."/>
        </authorList>
    </citation>
    <scope>NUCLEOTIDE SEQUENCE</scope>
    <source>
        <strain evidence="1">CBS 480.64</strain>
    </source>
</reference>
<accession>A0A6A7C257</accession>
<protein>
    <submittedName>
        <fullName evidence="1">Uncharacterized protein</fullName>
    </submittedName>
</protein>
<dbReference type="AlphaFoldDB" id="A0A6A7C257"/>
<name>A0A6A7C257_9PEZI</name>
<dbReference type="EMBL" id="MU005975">
    <property type="protein sequence ID" value="KAF2861099.1"/>
    <property type="molecule type" value="Genomic_DNA"/>
</dbReference>
<dbReference type="Proteomes" id="UP000799421">
    <property type="component" value="Unassembled WGS sequence"/>
</dbReference>
<proteinExistence type="predicted"/>